<reference evidence="1 2" key="1">
    <citation type="journal article" date="2008" name="Nature">
        <title>The genome of the model beetle and pest Tribolium castaneum.</title>
        <authorList>
            <consortium name="Tribolium Genome Sequencing Consortium"/>
            <person name="Richards S."/>
            <person name="Gibbs R.A."/>
            <person name="Weinstock G.M."/>
            <person name="Brown S.J."/>
            <person name="Denell R."/>
            <person name="Beeman R.W."/>
            <person name="Gibbs R."/>
            <person name="Beeman R.W."/>
            <person name="Brown S.J."/>
            <person name="Bucher G."/>
            <person name="Friedrich M."/>
            <person name="Grimmelikhuijzen C.J."/>
            <person name="Klingler M."/>
            <person name="Lorenzen M."/>
            <person name="Richards S."/>
            <person name="Roth S."/>
            <person name="Schroder R."/>
            <person name="Tautz D."/>
            <person name="Zdobnov E.M."/>
            <person name="Muzny D."/>
            <person name="Gibbs R.A."/>
            <person name="Weinstock G.M."/>
            <person name="Attaway T."/>
            <person name="Bell S."/>
            <person name="Buhay C.J."/>
            <person name="Chandrabose M.N."/>
            <person name="Chavez D."/>
            <person name="Clerk-Blankenburg K.P."/>
            <person name="Cree A."/>
            <person name="Dao M."/>
            <person name="Davis C."/>
            <person name="Chacko J."/>
            <person name="Dinh H."/>
            <person name="Dugan-Rocha S."/>
            <person name="Fowler G."/>
            <person name="Garner T.T."/>
            <person name="Garnes J."/>
            <person name="Gnirke A."/>
            <person name="Hawes A."/>
            <person name="Hernandez J."/>
            <person name="Hines S."/>
            <person name="Holder M."/>
            <person name="Hume J."/>
            <person name="Jhangiani S.N."/>
            <person name="Joshi V."/>
            <person name="Khan Z.M."/>
            <person name="Jackson L."/>
            <person name="Kovar C."/>
            <person name="Kowis A."/>
            <person name="Lee S."/>
            <person name="Lewis L.R."/>
            <person name="Margolis J."/>
            <person name="Morgan M."/>
            <person name="Nazareth L.V."/>
            <person name="Nguyen N."/>
            <person name="Okwuonu G."/>
            <person name="Parker D."/>
            <person name="Richards S."/>
            <person name="Ruiz S.J."/>
            <person name="Santibanez J."/>
            <person name="Savard J."/>
            <person name="Scherer S.E."/>
            <person name="Schneider B."/>
            <person name="Sodergren E."/>
            <person name="Tautz D."/>
            <person name="Vattahil S."/>
            <person name="Villasana D."/>
            <person name="White C.S."/>
            <person name="Wright R."/>
            <person name="Park Y."/>
            <person name="Beeman R.W."/>
            <person name="Lord J."/>
            <person name="Oppert B."/>
            <person name="Lorenzen M."/>
            <person name="Brown S."/>
            <person name="Wang L."/>
            <person name="Savard J."/>
            <person name="Tautz D."/>
            <person name="Richards S."/>
            <person name="Weinstock G."/>
            <person name="Gibbs R.A."/>
            <person name="Liu Y."/>
            <person name="Worley K."/>
            <person name="Weinstock G."/>
            <person name="Elsik C.G."/>
            <person name="Reese J.T."/>
            <person name="Elhaik E."/>
            <person name="Landan G."/>
            <person name="Graur D."/>
            <person name="Arensburger P."/>
            <person name="Atkinson P."/>
            <person name="Beeman R.W."/>
            <person name="Beidler J."/>
            <person name="Brown S.J."/>
            <person name="Demuth J.P."/>
            <person name="Drury D.W."/>
            <person name="Du Y.Z."/>
            <person name="Fujiwara H."/>
            <person name="Lorenzen M."/>
            <person name="Maselli V."/>
            <person name="Osanai M."/>
            <person name="Park Y."/>
            <person name="Robertson H.M."/>
            <person name="Tu Z."/>
            <person name="Wang J.J."/>
            <person name="Wang S."/>
            <person name="Richards S."/>
            <person name="Song H."/>
            <person name="Zhang L."/>
            <person name="Sodergren E."/>
            <person name="Werner D."/>
            <person name="Stanke M."/>
            <person name="Morgenstern B."/>
            <person name="Solovyev V."/>
            <person name="Kosarev P."/>
            <person name="Brown G."/>
            <person name="Chen H.C."/>
            <person name="Ermolaeva O."/>
            <person name="Hlavina W."/>
            <person name="Kapustin Y."/>
            <person name="Kiryutin B."/>
            <person name="Kitts P."/>
            <person name="Maglott D."/>
            <person name="Pruitt K."/>
            <person name="Sapojnikov V."/>
            <person name="Souvorov A."/>
            <person name="Mackey A.J."/>
            <person name="Waterhouse R.M."/>
            <person name="Wyder S."/>
            <person name="Zdobnov E.M."/>
            <person name="Zdobnov E.M."/>
            <person name="Wyder S."/>
            <person name="Kriventseva E.V."/>
            <person name="Kadowaki T."/>
            <person name="Bork P."/>
            <person name="Aranda M."/>
            <person name="Bao R."/>
            <person name="Beermann A."/>
            <person name="Berns N."/>
            <person name="Bolognesi R."/>
            <person name="Bonneton F."/>
            <person name="Bopp D."/>
            <person name="Brown S.J."/>
            <person name="Bucher G."/>
            <person name="Butts T."/>
            <person name="Chaumot A."/>
            <person name="Denell R.E."/>
            <person name="Ferrier D.E."/>
            <person name="Friedrich M."/>
            <person name="Gordon C.M."/>
            <person name="Jindra M."/>
            <person name="Klingler M."/>
            <person name="Lan Q."/>
            <person name="Lattorff H.M."/>
            <person name="Laudet V."/>
            <person name="von Levetsow C."/>
            <person name="Liu Z."/>
            <person name="Lutz R."/>
            <person name="Lynch J.A."/>
            <person name="da Fonseca R.N."/>
            <person name="Posnien N."/>
            <person name="Reuter R."/>
            <person name="Roth S."/>
            <person name="Savard J."/>
            <person name="Schinko J.B."/>
            <person name="Schmitt C."/>
            <person name="Schoppmeier M."/>
            <person name="Schroder R."/>
            <person name="Shippy T.D."/>
            <person name="Simonnet F."/>
            <person name="Marques-Souza H."/>
            <person name="Tautz D."/>
            <person name="Tomoyasu Y."/>
            <person name="Trauner J."/>
            <person name="Van der Zee M."/>
            <person name="Vervoort M."/>
            <person name="Wittkopp N."/>
            <person name="Wimmer E.A."/>
            <person name="Yang X."/>
            <person name="Jones A.K."/>
            <person name="Sattelle D.B."/>
            <person name="Ebert P.R."/>
            <person name="Nelson D."/>
            <person name="Scott J.G."/>
            <person name="Beeman R.W."/>
            <person name="Muthukrishnan S."/>
            <person name="Kramer K.J."/>
            <person name="Arakane Y."/>
            <person name="Beeman R.W."/>
            <person name="Zhu Q."/>
            <person name="Hogenkamp D."/>
            <person name="Dixit R."/>
            <person name="Oppert B."/>
            <person name="Jiang H."/>
            <person name="Zou Z."/>
            <person name="Marshall J."/>
            <person name="Elpidina E."/>
            <person name="Vinokurov K."/>
            <person name="Oppert C."/>
            <person name="Zou Z."/>
            <person name="Evans J."/>
            <person name="Lu Z."/>
            <person name="Zhao P."/>
            <person name="Sumathipala N."/>
            <person name="Altincicek B."/>
            <person name="Vilcinskas A."/>
            <person name="Williams M."/>
            <person name="Hultmark D."/>
            <person name="Hetru C."/>
            <person name="Jiang H."/>
            <person name="Grimmelikhuijzen C.J."/>
            <person name="Hauser F."/>
            <person name="Cazzamali G."/>
            <person name="Williamson M."/>
            <person name="Park Y."/>
            <person name="Li B."/>
            <person name="Tanaka Y."/>
            <person name="Predel R."/>
            <person name="Neupert S."/>
            <person name="Schachtner J."/>
            <person name="Verleyen P."/>
            <person name="Raible F."/>
            <person name="Bork P."/>
            <person name="Friedrich M."/>
            <person name="Walden K.K."/>
            <person name="Robertson H.M."/>
            <person name="Angeli S."/>
            <person name="Foret S."/>
            <person name="Bucher G."/>
            <person name="Schuetz S."/>
            <person name="Maleszka R."/>
            <person name="Wimmer E.A."/>
            <person name="Beeman R.W."/>
            <person name="Lorenzen M."/>
            <person name="Tomoyasu Y."/>
            <person name="Miller S.C."/>
            <person name="Grossmann D."/>
            <person name="Bucher G."/>
        </authorList>
    </citation>
    <scope>NUCLEOTIDE SEQUENCE [LARGE SCALE GENOMIC DNA]</scope>
    <source>
        <strain evidence="1 2">Georgia GA2</strain>
    </source>
</reference>
<reference evidence="1 2" key="2">
    <citation type="journal article" date="2010" name="Nucleic Acids Res.">
        <title>BeetleBase in 2010: revisions to provide comprehensive genomic information for Tribolium castaneum.</title>
        <authorList>
            <person name="Kim H.S."/>
            <person name="Murphy T."/>
            <person name="Xia J."/>
            <person name="Caragea D."/>
            <person name="Park Y."/>
            <person name="Beeman R.W."/>
            <person name="Lorenzen M.D."/>
            <person name="Butcher S."/>
            <person name="Manak J.R."/>
            <person name="Brown S.J."/>
        </authorList>
    </citation>
    <scope>GENOME REANNOTATION</scope>
    <source>
        <strain evidence="1 2">Georgia GA2</strain>
    </source>
</reference>
<proteinExistence type="predicted"/>
<protein>
    <submittedName>
        <fullName evidence="1">Uncharacterized protein</fullName>
    </submittedName>
</protein>
<dbReference type="AlphaFoldDB" id="D6W6D5"/>
<keyword evidence="2" id="KW-1185">Reference proteome</keyword>
<name>D6W6D5_TRICA</name>
<sequence length="104" mass="11463">MGTLPKIPLLKPKINAKVKAVTSAEKIGFALGATHMIIKGIIMSRATEQRTNLPPVQYLDEDANIFPNKSAPLNNAIIRMGIHEPNRQLIISEAIPGYRHRVAK</sequence>
<evidence type="ECO:0000313" key="1">
    <source>
        <dbReference type="EMBL" id="EFA11384.1"/>
    </source>
</evidence>
<dbReference type="Proteomes" id="UP000007266">
    <property type="component" value="Linkage group 3"/>
</dbReference>
<organism evidence="1 2">
    <name type="scientific">Tribolium castaneum</name>
    <name type="common">Red flour beetle</name>
    <dbReference type="NCBI Taxonomy" id="7070"/>
    <lineage>
        <taxon>Eukaryota</taxon>
        <taxon>Metazoa</taxon>
        <taxon>Ecdysozoa</taxon>
        <taxon>Arthropoda</taxon>
        <taxon>Hexapoda</taxon>
        <taxon>Insecta</taxon>
        <taxon>Pterygota</taxon>
        <taxon>Neoptera</taxon>
        <taxon>Endopterygota</taxon>
        <taxon>Coleoptera</taxon>
        <taxon>Polyphaga</taxon>
        <taxon>Cucujiformia</taxon>
        <taxon>Tenebrionidae</taxon>
        <taxon>Tenebrionidae incertae sedis</taxon>
        <taxon>Tribolium</taxon>
    </lineage>
</organism>
<evidence type="ECO:0000313" key="2">
    <source>
        <dbReference type="Proteomes" id="UP000007266"/>
    </source>
</evidence>
<dbReference type="InParanoid" id="D6W6D5"/>
<dbReference type="HOGENOM" id="CLU_2253515_0_0_1"/>
<dbReference type="EMBL" id="KQ971319">
    <property type="protein sequence ID" value="EFA11384.1"/>
    <property type="molecule type" value="Genomic_DNA"/>
</dbReference>
<accession>D6W6D5</accession>
<gene>
    <name evidence="1" type="primary">GLEAN_11544</name>
    <name evidence="1" type="ORF">TcasGA2_TC011544</name>
</gene>